<proteinExistence type="predicted"/>
<evidence type="ECO:0000313" key="1">
    <source>
        <dbReference type="EMBL" id="KAK9140098.1"/>
    </source>
</evidence>
<comment type="caution">
    <text evidence="1">The sequence shown here is derived from an EMBL/GenBank/DDBJ whole genome shotgun (WGS) entry which is preliminary data.</text>
</comment>
<gene>
    <name evidence="1" type="ORF">Scep_009779</name>
</gene>
<protein>
    <submittedName>
        <fullName evidence="1">Uncharacterized protein</fullName>
    </submittedName>
</protein>
<evidence type="ECO:0000313" key="2">
    <source>
        <dbReference type="Proteomes" id="UP001419268"/>
    </source>
</evidence>
<accession>A0AAP0JTS9</accession>
<dbReference type="AlphaFoldDB" id="A0AAP0JTS9"/>
<dbReference type="Proteomes" id="UP001419268">
    <property type="component" value="Unassembled WGS sequence"/>
</dbReference>
<reference evidence="1 2" key="1">
    <citation type="submission" date="2024-01" db="EMBL/GenBank/DDBJ databases">
        <title>Genome assemblies of Stephania.</title>
        <authorList>
            <person name="Yang L."/>
        </authorList>
    </citation>
    <scope>NUCLEOTIDE SEQUENCE [LARGE SCALE GENOMIC DNA]</scope>
    <source>
        <strain evidence="1">JXDWG</strain>
        <tissue evidence="1">Leaf</tissue>
    </source>
</reference>
<dbReference type="EMBL" id="JBBNAG010000004">
    <property type="protein sequence ID" value="KAK9140098.1"/>
    <property type="molecule type" value="Genomic_DNA"/>
</dbReference>
<sequence length="58" mass="6543">MKGILGFRVRRGFGSCEVLLRTNKDMAQSKATVTRKEAGSESLRANHSHHGWTSYCIY</sequence>
<organism evidence="1 2">
    <name type="scientific">Stephania cephalantha</name>
    <dbReference type="NCBI Taxonomy" id="152367"/>
    <lineage>
        <taxon>Eukaryota</taxon>
        <taxon>Viridiplantae</taxon>
        <taxon>Streptophyta</taxon>
        <taxon>Embryophyta</taxon>
        <taxon>Tracheophyta</taxon>
        <taxon>Spermatophyta</taxon>
        <taxon>Magnoliopsida</taxon>
        <taxon>Ranunculales</taxon>
        <taxon>Menispermaceae</taxon>
        <taxon>Menispermoideae</taxon>
        <taxon>Cissampelideae</taxon>
        <taxon>Stephania</taxon>
    </lineage>
</organism>
<name>A0AAP0JTS9_9MAGN</name>
<keyword evidence="2" id="KW-1185">Reference proteome</keyword>